<protein>
    <submittedName>
        <fullName evidence="1">Uncharacterized protein</fullName>
    </submittedName>
</protein>
<dbReference type="Gene3D" id="1.10.357.10">
    <property type="entry name" value="Tetracycline Repressor, domain 2"/>
    <property type="match status" value="1"/>
</dbReference>
<dbReference type="EMBL" id="AP035768">
    <property type="protein sequence ID" value="BFO22328.1"/>
    <property type="molecule type" value="Genomic_DNA"/>
</dbReference>
<reference evidence="1" key="2">
    <citation type="submission" date="2024-07" db="EMBL/GenBank/DDBJ databases">
        <title>Streptomyces haneummycinica sp. nov., a new antibiotic-producing actinobacterium isolated from marine sediment.</title>
        <authorList>
            <person name="Uemura M."/>
            <person name="Hamada M."/>
            <person name="Hirano S."/>
            <person name="Kobayashi K."/>
            <person name="Ohshiro T."/>
            <person name="Kobayashi T."/>
            <person name="Terahara T."/>
        </authorList>
    </citation>
    <scope>NUCLEOTIDE SEQUENCE</scope>
    <source>
        <strain evidence="1">KM77-8</strain>
    </source>
</reference>
<evidence type="ECO:0000313" key="1">
    <source>
        <dbReference type="EMBL" id="BFO22328.1"/>
    </source>
</evidence>
<accession>A0AAT9HY58</accession>
<sequence length="128" mass="13607">MGGGGARRSPDVPLPRVLEDAARHTLTPGLGVSAASWNWVRTLLRLAQANPALCRVWAETCQASERHLAEVLAERLTADHVPCDGGDNVAFRTRLAFAAAVASAAVRTAMENWAAGRGPPRGREVRSS</sequence>
<name>A0AAT9HY58_9ACTN</name>
<dbReference type="AlphaFoldDB" id="A0AAT9HY58"/>
<proteinExistence type="predicted"/>
<reference evidence="1" key="1">
    <citation type="submission" date="2024-06" db="EMBL/GenBank/DDBJ databases">
        <authorList>
            <consortium name="consrtm"/>
            <person name="Uemura M."/>
            <person name="Terahara T."/>
        </authorList>
    </citation>
    <scope>NUCLEOTIDE SEQUENCE</scope>
    <source>
        <strain evidence="1">KM77-8</strain>
    </source>
</reference>
<gene>
    <name evidence="1" type="ORF">SHKM778_87160</name>
</gene>
<organism evidence="1">
    <name type="scientific">Streptomyces haneummycinicus</name>
    <dbReference type="NCBI Taxonomy" id="3074435"/>
    <lineage>
        <taxon>Bacteria</taxon>
        <taxon>Bacillati</taxon>
        <taxon>Actinomycetota</taxon>
        <taxon>Actinomycetes</taxon>
        <taxon>Kitasatosporales</taxon>
        <taxon>Streptomycetaceae</taxon>
        <taxon>Streptomyces</taxon>
    </lineage>
</organism>